<keyword evidence="8" id="KW-1185">Reference proteome</keyword>
<organism evidence="7">
    <name type="scientific">Mytilinidion resinicola</name>
    <dbReference type="NCBI Taxonomy" id="574789"/>
    <lineage>
        <taxon>Eukaryota</taxon>
        <taxon>Fungi</taxon>
        <taxon>Dikarya</taxon>
        <taxon>Ascomycota</taxon>
        <taxon>Pezizomycotina</taxon>
        <taxon>Dothideomycetes</taxon>
        <taxon>Pleosporomycetidae</taxon>
        <taxon>Mytilinidiales</taxon>
        <taxon>Mytilinidiaceae</taxon>
        <taxon>Mytilinidion</taxon>
    </lineage>
</organism>
<keyword evidence="4 6" id="KW-0472">Membrane</keyword>
<keyword evidence="2 6" id="KW-0812">Transmembrane</keyword>
<accession>A0A6A6YME9</accession>
<reference evidence="9" key="2">
    <citation type="submission" date="2020-04" db="EMBL/GenBank/DDBJ databases">
        <authorList>
            <consortium name="NCBI Genome Project"/>
        </authorList>
    </citation>
    <scope>NUCLEOTIDE SEQUENCE</scope>
    <source>
        <strain evidence="9">CBS 304.34</strain>
    </source>
</reference>
<dbReference type="GO" id="GO:0071944">
    <property type="term" value="C:cell periphery"/>
    <property type="evidence" value="ECO:0007669"/>
    <property type="project" value="UniProtKB-ARBA"/>
</dbReference>
<keyword evidence="3 6" id="KW-1133">Transmembrane helix</keyword>
<dbReference type="PANTHER" id="PTHR15549">
    <property type="entry name" value="PAIRED IMMUNOGLOBULIN-LIKE TYPE 2 RECEPTOR"/>
    <property type="match status" value="1"/>
</dbReference>
<name>A0A6A6YME9_9PEZI</name>
<feature type="region of interest" description="Disordered" evidence="5">
    <location>
        <begin position="210"/>
        <end position="256"/>
    </location>
</feature>
<reference evidence="7 9" key="1">
    <citation type="journal article" date="2020" name="Stud. Mycol.">
        <title>101 Dothideomycetes genomes: a test case for predicting lifestyles and emergence of pathogens.</title>
        <authorList>
            <person name="Haridas S."/>
            <person name="Albert R."/>
            <person name="Binder M."/>
            <person name="Bloem J."/>
            <person name="Labutti K."/>
            <person name="Salamov A."/>
            <person name="Andreopoulos B."/>
            <person name="Baker S."/>
            <person name="Barry K."/>
            <person name="Bills G."/>
            <person name="Bluhm B."/>
            <person name="Cannon C."/>
            <person name="Castanera R."/>
            <person name="Culley D."/>
            <person name="Daum C."/>
            <person name="Ezra D."/>
            <person name="Gonzalez J."/>
            <person name="Henrissat B."/>
            <person name="Kuo A."/>
            <person name="Liang C."/>
            <person name="Lipzen A."/>
            <person name="Lutzoni F."/>
            <person name="Magnuson J."/>
            <person name="Mondo S."/>
            <person name="Nolan M."/>
            <person name="Ohm R."/>
            <person name="Pangilinan J."/>
            <person name="Park H.-J."/>
            <person name="Ramirez L."/>
            <person name="Alfaro M."/>
            <person name="Sun H."/>
            <person name="Tritt A."/>
            <person name="Yoshinaga Y."/>
            <person name="Zwiers L.-H."/>
            <person name="Turgeon B."/>
            <person name="Goodwin S."/>
            <person name="Spatafora J."/>
            <person name="Crous P."/>
            <person name="Grigoriev I."/>
        </authorList>
    </citation>
    <scope>NUCLEOTIDE SEQUENCE</scope>
    <source>
        <strain evidence="7 9">CBS 304.34</strain>
    </source>
</reference>
<evidence type="ECO:0008006" key="10">
    <source>
        <dbReference type="Google" id="ProtNLM"/>
    </source>
</evidence>
<comment type="subcellular location">
    <subcellularLocation>
        <location evidence="1">Membrane</location>
        <topology evidence="1">Single-pass membrane protein</topology>
    </subcellularLocation>
</comment>
<feature type="transmembrane region" description="Helical" evidence="6">
    <location>
        <begin position="151"/>
        <end position="173"/>
    </location>
</feature>
<dbReference type="Proteomes" id="UP000504636">
    <property type="component" value="Unplaced"/>
</dbReference>
<evidence type="ECO:0000256" key="6">
    <source>
        <dbReference type="SAM" id="Phobius"/>
    </source>
</evidence>
<reference evidence="9" key="3">
    <citation type="submission" date="2025-04" db="UniProtKB">
        <authorList>
            <consortium name="RefSeq"/>
        </authorList>
    </citation>
    <scope>IDENTIFICATION</scope>
    <source>
        <strain evidence="9">CBS 304.34</strain>
    </source>
</reference>
<evidence type="ECO:0000256" key="1">
    <source>
        <dbReference type="ARBA" id="ARBA00004167"/>
    </source>
</evidence>
<feature type="region of interest" description="Disordered" evidence="5">
    <location>
        <begin position="82"/>
        <end position="145"/>
    </location>
</feature>
<dbReference type="EMBL" id="MU003701">
    <property type="protein sequence ID" value="KAF2809729.1"/>
    <property type="molecule type" value="Genomic_DNA"/>
</dbReference>
<evidence type="ECO:0000256" key="4">
    <source>
        <dbReference type="ARBA" id="ARBA00023136"/>
    </source>
</evidence>
<evidence type="ECO:0000256" key="2">
    <source>
        <dbReference type="ARBA" id="ARBA00022692"/>
    </source>
</evidence>
<protein>
    <recommendedName>
        <fullName evidence="10">Mid2 domain-containing protein</fullName>
    </recommendedName>
</protein>
<evidence type="ECO:0000256" key="3">
    <source>
        <dbReference type="ARBA" id="ARBA00022989"/>
    </source>
</evidence>
<evidence type="ECO:0000256" key="5">
    <source>
        <dbReference type="SAM" id="MobiDB-lite"/>
    </source>
</evidence>
<dbReference type="InterPro" id="IPR051694">
    <property type="entry name" value="Immunoregulatory_rcpt-like"/>
</dbReference>
<evidence type="ECO:0000313" key="7">
    <source>
        <dbReference type="EMBL" id="KAF2809729.1"/>
    </source>
</evidence>
<dbReference type="RefSeq" id="XP_033576693.1">
    <property type="nucleotide sequence ID" value="XM_033722093.1"/>
</dbReference>
<dbReference type="GO" id="GO:0016020">
    <property type="term" value="C:membrane"/>
    <property type="evidence" value="ECO:0007669"/>
    <property type="project" value="UniProtKB-SubCell"/>
</dbReference>
<sequence length="256" mass="26793">MLDAFLLILTSVKPLQESINIKNPGTYSWQIKIPHNILAQTDEFVLRFEIPNTDSRTTYTGSKYQISSNGLITVAGEAASSSASSSAAPTPSSTSSVEPSSRSTSSPTFLPTTTSTPSPTTLPSTSTSEASSLQPTTTPTPSHGLSTGAKAGIGVGCAIAGLALLALVAFLLFKRRNRSGPVLAPYPADPYPGADNKNQPVPIVEMGSDYPPHELHGNASPQAQAQGGYGYPPATVSEQGYPPAEMGVYPQGWERR</sequence>
<dbReference type="GeneID" id="54462986"/>
<evidence type="ECO:0000313" key="8">
    <source>
        <dbReference type="Proteomes" id="UP000504636"/>
    </source>
</evidence>
<proteinExistence type="predicted"/>
<dbReference type="AlphaFoldDB" id="A0A6A6YME9"/>
<evidence type="ECO:0000313" key="9">
    <source>
        <dbReference type="RefSeq" id="XP_033576693.1"/>
    </source>
</evidence>
<feature type="compositionally biased region" description="Low complexity" evidence="5">
    <location>
        <begin position="82"/>
        <end position="141"/>
    </location>
</feature>
<gene>
    <name evidence="7 9" type="ORF">BDZ99DRAFT_477107</name>
</gene>